<feature type="domain" description="Methionyl/Valyl/Leucyl/Isoleucyl-tRNA synthetase anticodon-binding" evidence="9">
    <location>
        <begin position="22"/>
        <end position="65"/>
    </location>
</feature>
<accession>A0A448X543</accession>
<gene>
    <name evidence="10" type="ORF">PXEA_LOCUS21795</name>
</gene>
<dbReference type="Proteomes" id="UP000784294">
    <property type="component" value="Unassembled WGS sequence"/>
</dbReference>
<dbReference type="EC" id="6.1.1.9" evidence="2"/>
<keyword evidence="11" id="KW-1185">Reference proteome</keyword>
<proteinExistence type="inferred from homology"/>
<dbReference type="EMBL" id="CAAALY010094429">
    <property type="protein sequence ID" value="VEL28355.1"/>
    <property type="molecule type" value="Genomic_DNA"/>
</dbReference>
<evidence type="ECO:0000256" key="3">
    <source>
        <dbReference type="ARBA" id="ARBA00022598"/>
    </source>
</evidence>
<keyword evidence="6" id="KW-0648">Protein biosynthesis</keyword>
<evidence type="ECO:0000256" key="6">
    <source>
        <dbReference type="ARBA" id="ARBA00022917"/>
    </source>
</evidence>
<evidence type="ECO:0000256" key="8">
    <source>
        <dbReference type="ARBA" id="ARBA00029936"/>
    </source>
</evidence>
<dbReference type="InterPro" id="IPR002303">
    <property type="entry name" value="Valyl-tRNA_ligase"/>
</dbReference>
<dbReference type="PANTHER" id="PTHR11946:SF109">
    <property type="entry name" value="VALINE--TRNA LIGASE"/>
    <property type="match status" value="1"/>
</dbReference>
<reference evidence="10" key="1">
    <citation type="submission" date="2018-11" db="EMBL/GenBank/DDBJ databases">
        <authorList>
            <consortium name="Pathogen Informatics"/>
        </authorList>
    </citation>
    <scope>NUCLEOTIDE SEQUENCE</scope>
</reference>
<name>A0A448X543_9PLAT</name>
<evidence type="ECO:0000256" key="5">
    <source>
        <dbReference type="ARBA" id="ARBA00022840"/>
    </source>
</evidence>
<dbReference type="SUPFAM" id="SSF47323">
    <property type="entry name" value="Anticodon-binding domain of a subclass of class I aminoacyl-tRNA synthetases"/>
    <property type="match status" value="1"/>
</dbReference>
<evidence type="ECO:0000256" key="2">
    <source>
        <dbReference type="ARBA" id="ARBA00013169"/>
    </source>
</evidence>
<dbReference type="Gene3D" id="1.10.730.10">
    <property type="entry name" value="Isoleucyl-tRNA Synthetase, Domain 1"/>
    <property type="match status" value="1"/>
</dbReference>
<keyword evidence="5" id="KW-0067">ATP-binding</keyword>
<dbReference type="GO" id="GO:0006438">
    <property type="term" value="P:valyl-tRNA aminoacylation"/>
    <property type="evidence" value="ECO:0007669"/>
    <property type="project" value="InterPro"/>
</dbReference>
<evidence type="ECO:0000256" key="1">
    <source>
        <dbReference type="ARBA" id="ARBA00005594"/>
    </source>
</evidence>
<dbReference type="InterPro" id="IPR013155">
    <property type="entry name" value="M/V/L/I-tRNA-synth_anticd-bd"/>
</dbReference>
<keyword evidence="4" id="KW-0547">Nucleotide-binding</keyword>
<dbReference type="GO" id="GO:0005524">
    <property type="term" value="F:ATP binding"/>
    <property type="evidence" value="ECO:0007669"/>
    <property type="project" value="UniProtKB-KW"/>
</dbReference>
<dbReference type="AlphaFoldDB" id="A0A448X543"/>
<evidence type="ECO:0000256" key="7">
    <source>
        <dbReference type="ARBA" id="ARBA00023146"/>
    </source>
</evidence>
<comment type="caution">
    <text evidence="10">The sequence shown here is derived from an EMBL/GenBank/DDBJ whole genome shotgun (WGS) entry which is preliminary data.</text>
</comment>
<protein>
    <recommendedName>
        <fullName evidence="2">valine--tRNA ligase</fullName>
        <ecNumber evidence="2">6.1.1.9</ecNumber>
    </recommendedName>
    <alternativeName>
        <fullName evidence="8">Valyl-tRNA synthetase</fullName>
    </alternativeName>
</protein>
<dbReference type="GO" id="GO:0005829">
    <property type="term" value="C:cytosol"/>
    <property type="evidence" value="ECO:0007669"/>
    <property type="project" value="TreeGrafter"/>
</dbReference>
<dbReference type="PANTHER" id="PTHR11946">
    <property type="entry name" value="VALYL-TRNA SYNTHETASES"/>
    <property type="match status" value="1"/>
</dbReference>
<keyword evidence="3" id="KW-0436">Ligase</keyword>
<dbReference type="InterPro" id="IPR009080">
    <property type="entry name" value="tRNAsynth_Ia_anticodon-bd"/>
</dbReference>
<dbReference type="OrthoDB" id="6278924at2759"/>
<evidence type="ECO:0000256" key="4">
    <source>
        <dbReference type="ARBA" id="ARBA00022741"/>
    </source>
</evidence>
<evidence type="ECO:0000259" key="9">
    <source>
        <dbReference type="Pfam" id="PF08264"/>
    </source>
</evidence>
<dbReference type="Pfam" id="PF08264">
    <property type="entry name" value="Anticodon_1"/>
    <property type="match status" value="1"/>
</dbReference>
<sequence>MDLLASISDCVNPLSKQLSGTDRWILSRLSHAVAECDAGFTQFQFPRVTTAIFNFWLYELCDVYLVNFHYYLIIDITIKLI</sequence>
<evidence type="ECO:0000313" key="11">
    <source>
        <dbReference type="Proteomes" id="UP000784294"/>
    </source>
</evidence>
<comment type="similarity">
    <text evidence="1">Belongs to the class-I aminoacyl-tRNA synthetase family.</text>
</comment>
<organism evidence="10 11">
    <name type="scientific">Protopolystoma xenopodis</name>
    <dbReference type="NCBI Taxonomy" id="117903"/>
    <lineage>
        <taxon>Eukaryota</taxon>
        <taxon>Metazoa</taxon>
        <taxon>Spiralia</taxon>
        <taxon>Lophotrochozoa</taxon>
        <taxon>Platyhelminthes</taxon>
        <taxon>Monogenea</taxon>
        <taxon>Polyopisthocotylea</taxon>
        <taxon>Polystomatidea</taxon>
        <taxon>Polystomatidae</taxon>
        <taxon>Protopolystoma</taxon>
    </lineage>
</organism>
<evidence type="ECO:0000313" key="10">
    <source>
        <dbReference type="EMBL" id="VEL28355.1"/>
    </source>
</evidence>
<dbReference type="GO" id="GO:0004832">
    <property type="term" value="F:valine-tRNA ligase activity"/>
    <property type="evidence" value="ECO:0007669"/>
    <property type="project" value="UniProtKB-EC"/>
</dbReference>
<keyword evidence="7" id="KW-0030">Aminoacyl-tRNA synthetase</keyword>